<proteinExistence type="predicted"/>
<accession>A0ABS1LLG7</accession>
<dbReference type="InterPro" id="IPR025139">
    <property type="entry name" value="DUF4062"/>
</dbReference>
<dbReference type="RefSeq" id="WP_201847314.1">
    <property type="nucleotide sequence ID" value="NZ_JABBYC010000018.1"/>
</dbReference>
<feature type="region of interest" description="Disordered" evidence="1">
    <location>
        <begin position="217"/>
        <end position="244"/>
    </location>
</feature>
<protein>
    <submittedName>
        <fullName evidence="3">DUF4062 domain-containing protein</fullName>
    </submittedName>
</protein>
<gene>
    <name evidence="3" type="ORF">HGK34_11465</name>
</gene>
<feature type="compositionally biased region" description="Polar residues" evidence="1">
    <location>
        <begin position="228"/>
        <end position="242"/>
    </location>
</feature>
<feature type="domain" description="DUF4062" evidence="2">
    <location>
        <begin position="2"/>
        <end position="83"/>
    </location>
</feature>
<comment type="caution">
    <text evidence="3">The sequence shown here is derived from an EMBL/GenBank/DDBJ whole genome shotgun (WGS) entry which is preliminary data.</text>
</comment>
<evidence type="ECO:0000313" key="3">
    <source>
        <dbReference type="EMBL" id="MBL0886888.1"/>
    </source>
</evidence>
<reference evidence="3 4" key="1">
    <citation type="journal article" date="2021" name="Arch. Microbiol.">
        <title>Myceligenerans indicum sp. nov., an actinobacterium isolated from mangrove sediment of Sundarbans, India.</title>
        <authorList>
            <person name="Asha K."/>
            <person name="Bhadury P."/>
        </authorList>
    </citation>
    <scope>NUCLEOTIDE SEQUENCE [LARGE SCALE GENOMIC DNA]</scope>
    <source>
        <strain evidence="3 4">I2</strain>
    </source>
</reference>
<name>A0ABS1LLG7_9MICO</name>
<dbReference type="EMBL" id="JABBYC010000018">
    <property type="protein sequence ID" value="MBL0886888.1"/>
    <property type="molecule type" value="Genomic_DNA"/>
</dbReference>
<dbReference type="Pfam" id="PF13271">
    <property type="entry name" value="DUF4062"/>
    <property type="match status" value="1"/>
</dbReference>
<evidence type="ECO:0000313" key="4">
    <source>
        <dbReference type="Proteomes" id="UP000675409"/>
    </source>
</evidence>
<evidence type="ECO:0000259" key="2">
    <source>
        <dbReference type="Pfam" id="PF13271"/>
    </source>
</evidence>
<sequence length="369" mass="39321">MRVFISSVRHGLEAERDALPGLISALGHVPVRFEDFTAQPTPSREACLAGVASSDVYVLLLGPNYGHRFADTNQSPTHDEWMAARAAGKPTYVFRKDGVAMEPDQEAFTNEVGNYGTGVFYGRFTDATDLQAKVVKALRAHAAAPAALVFAPRTTPVSIRWKHEWTNTNPLQRDTEGTLELHVVGLDGTSIPSRMMLDLPDRLAGSLRTLGAVSMTAGLEPGGDRDSASVQVSATDTRSTPSPGALLGVHVSTTGQLSVWWSLPRDGLGHILDENILVQNLTDGLRLAGGLKILTGETYAIAAGLSGSMLVSRGTYSGAGRSNAPVKMNPQPVHIVLDEAVTSAAFDHGAPEVARPVTSMLLSDFDKTW</sequence>
<evidence type="ECO:0000256" key="1">
    <source>
        <dbReference type="SAM" id="MobiDB-lite"/>
    </source>
</evidence>
<organism evidence="3 4">
    <name type="scientific">Myceligenerans indicum</name>
    <dbReference type="NCBI Taxonomy" id="2593663"/>
    <lineage>
        <taxon>Bacteria</taxon>
        <taxon>Bacillati</taxon>
        <taxon>Actinomycetota</taxon>
        <taxon>Actinomycetes</taxon>
        <taxon>Micrococcales</taxon>
        <taxon>Promicromonosporaceae</taxon>
        <taxon>Myceligenerans</taxon>
    </lineage>
</organism>
<keyword evidence="4" id="KW-1185">Reference proteome</keyword>
<dbReference type="Proteomes" id="UP000675409">
    <property type="component" value="Unassembled WGS sequence"/>
</dbReference>